<dbReference type="EMBL" id="BAAADQ010000015">
    <property type="protein sequence ID" value="GAA0550680.1"/>
    <property type="molecule type" value="Genomic_DNA"/>
</dbReference>
<evidence type="ECO:0000313" key="1">
    <source>
        <dbReference type="EMBL" id="GAA0550680.1"/>
    </source>
</evidence>
<dbReference type="EMBL" id="JBEDNW010000002">
    <property type="protein sequence ID" value="MEZ3166641.1"/>
    <property type="molecule type" value="Genomic_DNA"/>
</dbReference>
<gene>
    <name evidence="2" type="ORF">ABNG02_04795</name>
    <name evidence="1" type="ORF">GCM10008994_26980</name>
</gene>
<proteinExistence type="predicted"/>
<dbReference type="Proteomes" id="UP001501425">
    <property type="component" value="Unassembled WGS sequence"/>
</dbReference>
<protein>
    <recommendedName>
        <fullName evidence="5">Small CPxCG-related zinc finger protein</fullName>
    </recommendedName>
</protein>
<dbReference type="AlphaFoldDB" id="A0AAV3SW08"/>
<name>A0AAV3SW08_9EURY</name>
<reference evidence="1" key="2">
    <citation type="submission" date="2023-12" db="EMBL/GenBank/DDBJ databases">
        <authorList>
            <person name="Sun Q."/>
            <person name="Inoue M."/>
        </authorList>
    </citation>
    <scope>NUCLEOTIDE SEQUENCE</scope>
    <source>
        <strain evidence="1">JCM 14265</strain>
    </source>
</reference>
<evidence type="ECO:0000313" key="3">
    <source>
        <dbReference type="Proteomes" id="UP001501425"/>
    </source>
</evidence>
<dbReference type="RefSeq" id="WP_343780011.1">
    <property type="nucleotide sequence ID" value="NZ_BAAADQ010000015.1"/>
</dbReference>
<comment type="caution">
    <text evidence="1">The sequence shown here is derived from an EMBL/GenBank/DDBJ whole genome shotgun (WGS) entry which is preliminary data.</text>
</comment>
<dbReference type="Proteomes" id="UP001567571">
    <property type="component" value="Unassembled WGS sequence"/>
</dbReference>
<organism evidence="1 3">
    <name type="scientific">Halorubrum ejinorense</name>
    <dbReference type="NCBI Taxonomy" id="425309"/>
    <lineage>
        <taxon>Archaea</taxon>
        <taxon>Methanobacteriati</taxon>
        <taxon>Methanobacteriota</taxon>
        <taxon>Stenosarchaea group</taxon>
        <taxon>Halobacteria</taxon>
        <taxon>Halobacteriales</taxon>
        <taxon>Haloferacaceae</taxon>
        <taxon>Halorubrum</taxon>
    </lineage>
</organism>
<reference evidence="1" key="1">
    <citation type="journal article" date="2014" name="Int. J. Syst. Evol. Microbiol.">
        <title>Complete genome sequence of Corynebacterium casei LMG S-19264T (=DSM 44701T), isolated from a smear-ripened cheese.</title>
        <authorList>
            <consortium name="US DOE Joint Genome Institute (JGI-PGF)"/>
            <person name="Walter F."/>
            <person name="Albersmeier A."/>
            <person name="Kalinowski J."/>
            <person name="Ruckert C."/>
        </authorList>
    </citation>
    <scope>NUCLEOTIDE SEQUENCE</scope>
    <source>
        <strain evidence="1">JCM 14265</strain>
    </source>
</reference>
<keyword evidence="4" id="KW-1185">Reference proteome</keyword>
<accession>A0AAV3SW08</accession>
<evidence type="ECO:0000313" key="4">
    <source>
        <dbReference type="Proteomes" id="UP001567571"/>
    </source>
</evidence>
<evidence type="ECO:0008006" key="5">
    <source>
        <dbReference type="Google" id="ProtNLM"/>
    </source>
</evidence>
<reference evidence="2 4" key="3">
    <citation type="submission" date="2024-06" db="EMBL/GenBank/DDBJ databases">
        <title>Halorubrum miltondacostae sp. nov., a potential PHA producer isolated from an inland solar saltern in Rio Maior, Portugal.</title>
        <authorList>
            <person name="Albuquerque L."/>
            <person name="Viver T."/>
            <person name="Barroso C."/>
            <person name="Claudino R."/>
            <person name="Galvan M."/>
            <person name="Simoes G."/>
            <person name="Lobo Da Cunha A."/>
            <person name="Egas C."/>
        </authorList>
    </citation>
    <scope>NUCLEOTIDE SEQUENCE [LARGE SCALE GENOMIC DNA]</scope>
    <source>
        <strain evidence="2 4">DSM 18646</strain>
    </source>
</reference>
<evidence type="ECO:0000313" key="2">
    <source>
        <dbReference type="EMBL" id="MEZ3166641.1"/>
    </source>
</evidence>
<sequence>MEEVEFNMGDAWNAHITTGEKRSGLLGRLGMNERKGLTTVTCPECGLVRHYAEFEE</sequence>